<comment type="similarity">
    <text evidence="1">Belongs to the REF/SRPP family.</text>
</comment>
<accession>A0A540MD97</accession>
<evidence type="ECO:0000256" key="1">
    <source>
        <dbReference type="ARBA" id="ARBA00009737"/>
    </source>
</evidence>
<gene>
    <name evidence="2" type="ORF">C1H46_017619</name>
</gene>
<evidence type="ECO:0000313" key="2">
    <source>
        <dbReference type="EMBL" id="TQD96726.1"/>
    </source>
</evidence>
<reference evidence="2 3" key="1">
    <citation type="journal article" date="2019" name="G3 (Bethesda)">
        <title>Sequencing of a Wild Apple (Malus baccata) Genome Unravels the Differences Between Cultivated and Wild Apple Species Regarding Disease Resistance and Cold Tolerance.</title>
        <authorList>
            <person name="Chen X."/>
        </authorList>
    </citation>
    <scope>NUCLEOTIDE SEQUENCE [LARGE SCALE GENOMIC DNA]</scope>
    <source>
        <strain evidence="3">cv. Shandingzi</strain>
        <tissue evidence="2">Leaves</tissue>
    </source>
</reference>
<evidence type="ECO:0000313" key="3">
    <source>
        <dbReference type="Proteomes" id="UP000315295"/>
    </source>
</evidence>
<organism evidence="2 3">
    <name type="scientific">Malus baccata</name>
    <name type="common">Siberian crab apple</name>
    <name type="synonym">Pyrus baccata</name>
    <dbReference type="NCBI Taxonomy" id="106549"/>
    <lineage>
        <taxon>Eukaryota</taxon>
        <taxon>Viridiplantae</taxon>
        <taxon>Streptophyta</taxon>
        <taxon>Embryophyta</taxon>
        <taxon>Tracheophyta</taxon>
        <taxon>Spermatophyta</taxon>
        <taxon>Magnoliopsida</taxon>
        <taxon>eudicotyledons</taxon>
        <taxon>Gunneridae</taxon>
        <taxon>Pentapetalae</taxon>
        <taxon>rosids</taxon>
        <taxon>fabids</taxon>
        <taxon>Rosales</taxon>
        <taxon>Rosaceae</taxon>
        <taxon>Amygdaloideae</taxon>
        <taxon>Maleae</taxon>
        <taxon>Malus</taxon>
    </lineage>
</organism>
<dbReference type="Pfam" id="PF05755">
    <property type="entry name" value="REF"/>
    <property type="match status" value="1"/>
</dbReference>
<comment type="caution">
    <text evidence="2">The sequence shown here is derived from an EMBL/GenBank/DDBJ whole genome shotgun (WGS) entry which is preliminary data.</text>
</comment>
<proteinExistence type="inferred from homology"/>
<dbReference type="STRING" id="106549.A0A540MD97"/>
<protein>
    <recommendedName>
        <fullName evidence="4">REF/SRPP-like protein</fullName>
    </recommendedName>
</protein>
<dbReference type="Proteomes" id="UP000315295">
    <property type="component" value="Unassembled WGS sequence"/>
</dbReference>
<keyword evidence="3" id="KW-1185">Reference proteome</keyword>
<dbReference type="PANTHER" id="PTHR33732">
    <property type="entry name" value="REF/SRPP-LIKE PROTEIN OS05G0151300/LOC_OS05G05940"/>
    <property type="match status" value="1"/>
</dbReference>
<dbReference type="InterPro" id="IPR008802">
    <property type="entry name" value="REF"/>
</dbReference>
<dbReference type="PANTHER" id="PTHR33732:SF2">
    <property type="entry name" value="REF_SRPP-LIKE PROTEIN"/>
    <property type="match status" value="1"/>
</dbReference>
<evidence type="ECO:0008006" key="4">
    <source>
        <dbReference type="Google" id="ProtNLM"/>
    </source>
</evidence>
<sequence length="235" mass="25712">MATVDDGVEINSKEKELKHLGFLRVAAIQTLVCVSSLYGYAKQNSGPLRSTVGTVEGAVTAVVSPVYQKFKGVPDDVLAFLDTKVDEAADKFDKHAPPVAKQVASQAHCLIQKAAEKGQKFVREAQTGGPRSAIHYAATEYKNFVLNQSVKLWVGLNKYPSIHRVAQKATPTAARWSDKYNHTVKGMTRKGYAIFGYLPLVPIDEISNAVKKREVEKKEDAAAHVEHKSDSSDSD</sequence>
<dbReference type="AlphaFoldDB" id="A0A540MD97"/>
<name>A0A540MD97_MALBA</name>
<dbReference type="EMBL" id="VIEB01000286">
    <property type="protein sequence ID" value="TQD96726.1"/>
    <property type="molecule type" value="Genomic_DNA"/>
</dbReference>